<dbReference type="Proteomes" id="UP000228533">
    <property type="component" value="Unassembled WGS sequence"/>
</dbReference>
<comment type="caution">
    <text evidence="1">The sequence shown here is derived from an EMBL/GenBank/DDBJ whole genome shotgun (WGS) entry which is preliminary data.</text>
</comment>
<evidence type="ECO:0000313" key="1">
    <source>
        <dbReference type="EMBL" id="PIT96369.1"/>
    </source>
</evidence>
<dbReference type="SUPFAM" id="SSF47336">
    <property type="entry name" value="ACP-like"/>
    <property type="match status" value="1"/>
</dbReference>
<accession>A0A2M6WUA2</accession>
<gene>
    <name evidence="1" type="ORF">COT94_00845</name>
</gene>
<dbReference type="InterPro" id="IPR036736">
    <property type="entry name" value="ACP-like_sf"/>
</dbReference>
<proteinExistence type="predicted"/>
<dbReference type="AlphaFoldDB" id="A0A2M6WUA2"/>
<name>A0A2M6WUA2_9BACT</name>
<sequence>MNSVTSLPIVQFIGNERQNLVKGVIERKINQKGIHSQSIDLGINIFTNYNIDSLDLLELTTEIYMVAGSRCGLEELPFVCPYKLTIQDILKRYE</sequence>
<protein>
    <submittedName>
        <fullName evidence="1">Uncharacterized protein</fullName>
    </submittedName>
</protein>
<evidence type="ECO:0000313" key="2">
    <source>
        <dbReference type="Proteomes" id="UP000228533"/>
    </source>
</evidence>
<reference evidence="2" key="1">
    <citation type="submission" date="2017-09" db="EMBL/GenBank/DDBJ databases">
        <title>Depth-based differentiation of microbial function through sediment-hosted aquifers and enrichment of novel symbionts in the deep terrestrial subsurface.</title>
        <authorList>
            <person name="Probst A.J."/>
            <person name="Ladd B."/>
            <person name="Jarett J.K."/>
            <person name="Geller-Mcgrath D.E."/>
            <person name="Sieber C.M.K."/>
            <person name="Emerson J.B."/>
            <person name="Anantharaman K."/>
            <person name="Thomas B.C."/>
            <person name="Malmstrom R."/>
            <person name="Stieglmeier M."/>
            <person name="Klingl A."/>
            <person name="Woyke T."/>
            <person name="Ryan C.M."/>
            <person name="Banfield J.F."/>
        </authorList>
    </citation>
    <scope>NUCLEOTIDE SEQUENCE [LARGE SCALE GENOMIC DNA]</scope>
</reference>
<dbReference type="EMBL" id="PFAM01000006">
    <property type="protein sequence ID" value="PIT96369.1"/>
    <property type="molecule type" value="Genomic_DNA"/>
</dbReference>
<organism evidence="1 2">
    <name type="scientific">Candidatus Falkowbacteria bacterium CG10_big_fil_rev_8_21_14_0_10_37_14</name>
    <dbReference type="NCBI Taxonomy" id="1974561"/>
    <lineage>
        <taxon>Bacteria</taxon>
        <taxon>Candidatus Falkowiibacteriota</taxon>
    </lineage>
</organism>